<feature type="signal peptide" evidence="1">
    <location>
        <begin position="1"/>
        <end position="35"/>
    </location>
</feature>
<keyword evidence="1" id="KW-0732">Signal</keyword>
<sequence>MKIPWPFGSSVRRLWGVVGKSLLVCCAVFAHPALGQTPANSVCWQENVRLKQRDFTAAPEAGPGPLLAATHAEVRVWSFTTAEQQVRFNVTVRFIKDKSWFDQGQTDGSWTSVVRNPDQLLAHEQLHFDIAELTARRIRQRHATYQAARSRQPADPLRAGLEHALFKEEIKCLLQDRRALDDLYDAESNHGLLPQAQQQWQRRVQHELEALQEFRSTADDCH</sequence>
<keyword evidence="3" id="KW-1185">Reference proteome</keyword>
<dbReference type="EMBL" id="SRMB01000001">
    <property type="protein sequence ID" value="TGE28643.1"/>
    <property type="molecule type" value="Genomic_DNA"/>
</dbReference>
<organism evidence="2 3">
    <name type="scientific">Hymenobacter metallicola</name>
    <dbReference type="NCBI Taxonomy" id="2563114"/>
    <lineage>
        <taxon>Bacteria</taxon>
        <taxon>Pseudomonadati</taxon>
        <taxon>Bacteroidota</taxon>
        <taxon>Cytophagia</taxon>
        <taxon>Cytophagales</taxon>
        <taxon>Hymenobacteraceae</taxon>
        <taxon>Hymenobacter</taxon>
    </lineage>
</organism>
<dbReference type="RefSeq" id="WP_167856277.1">
    <property type="nucleotide sequence ID" value="NZ_SRMB01000001.1"/>
</dbReference>
<reference evidence="2 3" key="1">
    <citation type="submission" date="2019-04" db="EMBL/GenBank/DDBJ databases">
        <authorList>
            <person name="Feng G."/>
            <person name="Zhang J."/>
            <person name="Zhu H."/>
        </authorList>
    </citation>
    <scope>NUCLEOTIDE SEQUENCE [LARGE SCALE GENOMIC DNA]</scope>
    <source>
        <strain evidence="2 3">9PBR-1</strain>
    </source>
</reference>
<evidence type="ECO:0000313" key="2">
    <source>
        <dbReference type="EMBL" id="TGE28643.1"/>
    </source>
</evidence>
<evidence type="ECO:0000256" key="1">
    <source>
        <dbReference type="SAM" id="SignalP"/>
    </source>
</evidence>
<feature type="chain" id="PRO_5021390878" description="DUF922 domain-containing protein" evidence="1">
    <location>
        <begin position="36"/>
        <end position="222"/>
    </location>
</feature>
<protein>
    <recommendedName>
        <fullName evidence="4">DUF922 domain-containing protein</fullName>
    </recommendedName>
</protein>
<evidence type="ECO:0000313" key="3">
    <source>
        <dbReference type="Proteomes" id="UP000298471"/>
    </source>
</evidence>
<dbReference type="Pfam" id="PF06037">
    <property type="entry name" value="DUF922"/>
    <property type="match status" value="1"/>
</dbReference>
<comment type="caution">
    <text evidence="2">The sequence shown here is derived from an EMBL/GenBank/DDBJ whole genome shotgun (WGS) entry which is preliminary data.</text>
</comment>
<name>A0A4Z0QHC0_9BACT</name>
<evidence type="ECO:0008006" key="4">
    <source>
        <dbReference type="Google" id="ProtNLM"/>
    </source>
</evidence>
<dbReference type="Proteomes" id="UP000298471">
    <property type="component" value="Unassembled WGS sequence"/>
</dbReference>
<accession>A0A4Z0QHC0</accession>
<proteinExistence type="predicted"/>
<dbReference type="AlphaFoldDB" id="A0A4Z0QHC0"/>
<dbReference type="InterPro" id="IPR010321">
    <property type="entry name" value="DUF922"/>
</dbReference>
<gene>
    <name evidence="2" type="ORF">E5K02_04020</name>
</gene>